<dbReference type="CDD" id="cd02226">
    <property type="entry name" value="cupin_YdbB-like"/>
    <property type="match status" value="1"/>
</dbReference>
<dbReference type="EC" id="5.3.1.8" evidence="2"/>
<keyword evidence="2" id="KW-0413">Isomerase</keyword>
<dbReference type="PANTHER" id="PTHR36114">
    <property type="entry name" value="16.7 KDA PROTEIN IN WHIE LOCUS"/>
    <property type="match status" value="1"/>
</dbReference>
<dbReference type="InterPro" id="IPR013096">
    <property type="entry name" value="Cupin_2"/>
</dbReference>
<dbReference type="InterPro" id="IPR011051">
    <property type="entry name" value="RmlC_Cupin_sf"/>
</dbReference>
<dbReference type="AlphaFoldDB" id="A0A4P2QWT8"/>
<gene>
    <name evidence="2" type="primary">manA</name>
    <name evidence="2" type="ORF">SOCE836_068070</name>
</gene>
<protein>
    <submittedName>
        <fullName evidence="2">Mannose-6-phosphate isomerase</fullName>
        <ecNumber evidence="2">5.3.1.8</ecNumber>
    </submittedName>
</protein>
<dbReference type="GO" id="GO:0004476">
    <property type="term" value="F:mannose-6-phosphate isomerase activity"/>
    <property type="evidence" value="ECO:0007669"/>
    <property type="project" value="UniProtKB-EC"/>
</dbReference>
<dbReference type="InterPro" id="IPR014710">
    <property type="entry name" value="RmlC-like_jellyroll"/>
</dbReference>
<evidence type="ECO:0000313" key="2">
    <source>
        <dbReference type="EMBL" id="AUX34631.1"/>
    </source>
</evidence>
<name>A0A4P2QWT8_SORCE</name>
<organism evidence="2 3">
    <name type="scientific">Sorangium cellulosum</name>
    <name type="common">Polyangium cellulosum</name>
    <dbReference type="NCBI Taxonomy" id="56"/>
    <lineage>
        <taxon>Bacteria</taxon>
        <taxon>Pseudomonadati</taxon>
        <taxon>Myxococcota</taxon>
        <taxon>Polyangia</taxon>
        <taxon>Polyangiales</taxon>
        <taxon>Polyangiaceae</taxon>
        <taxon>Sorangium</taxon>
    </lineage>
</organism>
<dbReference type="EMBL" id="CP012672">
    <property type="protein sequence ID" value="AUX34631.1"/>
    <property type="molecule type" value="Genomic_DNA"/>
</dbReference>
<dbReference type="RefSeq" id="WP_129577812.1">
    <property type="nucleotide sequence ID" value="NZ_CP012672.1"/>
</dbReference>
<reference evidence="2 3" key="1">
    <citation type="submission" date="2015-09" db="EMBL/GenBank/DDBJ databases">
        <title>Sorangium comparison.</title>
        <authorList>
            <person name="Zaburannyi N."/>
            <person name="Bunk B."/>
            <person name="Overmann J."/>
            <person name="Mueller R."/>
        </authorList>
    </citation>
    <scope>NUCLEOTIDE SEQUENCE [LARGE SCALE GENOMIC DNA]</scope>
    <source>
        <strain evidence="2 3">So ce836</strain>
    </source>
</reference>
<evidence type="ECO:0000259" key="1">
    <source>
        <dbReference type="Pfam" id="PF07883"/>
    </source>
</evidence>
<dbReference type="SUPFAM" id="SSF51182">
    <property type="entry name" value="RmlC-like cupins"/>
    <property type="match status" value="1"/>
</dbReference>
<dbReference type="InterPro" id="IPR052044">
    <property type="entry name" value="PKS_Associated_Protein"/>
</dbReference>
<sequence length="123" mass="13848">MNERAAARVSLAEKFALVDRHWTPKIVGELNGQYVKLAKFSGEFVWHKHDDEDEMFLVIKGELTLKLEGRDINLREGEFAIVPRGTLHLPVAAGEAHVLLFEPKSTVNTGELNHALTADCEWI</sequence>
<dbReference type="PANTHER" id="PTHR36114:SF1">
    <property type="entry name" value="16.7 KDA PROTEIN IN WHIE LOCUS"/>
    <property type="match status" value="1"/>
</dbReference>
<proteinExistence type="predicted"/>
<evidence type="ECO:0000313" key="3">
    <source>
        <dbReference type="Proteomes" id="UP000295497"/>
    </source>
</evidence>
<accession>A0A4P2QWT8</accession>
<dbReference type="Proteomes" id="UP000295497">
    <property type="component" value="Chromosome"/>
</dbReference>
<dbReference type="Gene3D" id="2.60.120.10">
    <property type="entry name" value="Jelly Rolls"/>
    <property type="match status" value="1"/>
</dbReference>
<dbReference type="Pfam" id="PF07883">
    <property type="entry name" value="Cupin_2"/>
    <property type="match status" value="1"/>
</dbReference>
<feature type="domain" description="Cupin type-2" evidence="1">
    <location>
        <begin position="41"/>
        <end position="99"/>
    </location>
</feature>